<feature type="region of interest" description="Disordered" evidence="1">
    <location>
        <begin position="127"/>
        <end position="150"/>
    </location>
</feature>
<feature type="compositionally biased region" description="Basic and acidic residues" evidence="1">
    <location>
        <begin position="134"/>
        <end position="144"/>
    </location>
</feature>
<dbReference type="WBParaSite" id="L893_g26133.t1">
    <property type="protein sequence ID" value="L893_g26133.t1"/>
    <property type="gene ID" value="L893_g26133"/>
</dbReference>
<evidence type="ECO:0000256" key="1">
    <source>
        <dbReference type="SAM" id="MobiDB-lite"/>
    </source>
</evidence>
<dbReference type="Proteomes" id="UP000095287">
    <property type="component" value="Unplaced"/>
</dbReference>
<accession>A0A1I7ZFX1</accession>
<proteinExistence type="predicted"/>
<sequence>MHAFSRDLSGSPSSDADSTVSTMPAVATDLMNRALSTTDVQTINRALQDLHRMNLSNRQIERLRVIPFLVHCAHRRVISKETADLVFARFRKRTLPPQPAKKISKKKVPEKPRERIVLKIKLGQKMSSTIFRSPDGDRTLRPGEDGTNTL</sequence>
<protein>
    <submittedName>
        <fullName evidence="3">Uncharacterized protein</fullName>
    </submittedName>
</protein>
<evidence type="ECO:0000313" key="2">
    <source>
        <dbReference type="Proteomes" id="UP000095287"/>
    </source>
</evidence>
<organism evidence="2 3">
    <name type="scientific">Steinernema glaseri</name>
    <dbReference type="NCBI Taxonomy" id="37863"/>
    <lineage>
        <taxon>Eukaryota</taxon>
        <taxon>Metazoa</taxon>
        <taxon>Ecdysozoa</taxon>
        <taxon>Nematoda</taxon>
        <taxon>Chromadorea</taxon>
        <taxon>Rhabditida</taxon>
        <taxon>Tylenchina</taxon>
        <taxon>Panagrolaimomorpha</taxon>
        <taxon>Strongyloidoidea</taxon>
        <taxon>Steinernematidae</taxon>
        <taxon>Steinernema</taxon>
    </lineage>
</organism>
<name>A0A1I7ZFX1_9BILA</name>
<feature type="region of interest" description="Disordered" evidence="1">
    <location>
        <begin position="1"/>
        <end position="21"/>
    </location>
</feature>
<evidence type="ECO:0000313" key="3">
    <source>
        <dbReference type="WBParaSite" id="L893_g26133.t1"/>
    </source>
</evidence>
<reference evidence="3" key="1">
    <citation type="submission" date="2016-11" db="UniProtKB">
        <authorList>
            <consortium name="WormBaseParasite"/>
        </authorList>
    </citation>
    <scope>IDENTIFICATION</scope>
</reference>
<keyword evidence="2" id="KW-1185">Reference proteome</keyword>
<feature type="compositionally biased region" description="Polar residues" evidence="1">
    <location>
        <begin position="8"/>
        <end position="21"/>
    </location>
</feature>
<dbReference type="AlphaFoldDB" id="A0A1I7ZFX1"/>